<protein>
    <submittedName>
        <fullName evidence="1">Uncharacterized protein</fullName>
    </submittedName>
</protein>
<name>A0ABP9WUA5_9GAMM</name>
<comment type="caution">
    <text evidence="1">The sequence shown here is derived from an EMBL/GenBank/DDBJ whole genome shotgun (WGS) entry which is preliminary data.</text>
</comment>
<sequence>MANHQRKNAVSNAAVGADFEELVHTLLSDDISSLTRPFWLPIGHLHQKQHKFDLGCKDKKIIVECKSHTWTESGNIPSAKLTTWDQAMLYFYLAPRSFRKVFTVRRDLNPRTGESLAEYYVRTHFHVIPDEVEFWEVDENLGQMNQVNFDATSHISGLPEVAPA</sequence>
<dbReference type="Proteomes" id="UP001408594">
    <property type="component" value="Unassembled WGS sequence"/>
</dbReference>
<organism evidence="1 2">
    <name type="scientific">Microbulbifer aestuariivivens</name>
    <dbReference type="NCBI Taxonomy" id="1908308"/>
    <lineage>
        <taxon>Bacteria</taxon>
        <taxon>Pseudomonadati</taxon>
        <taxon>Pseudomonadota</taxon>
        <taxon>Gammaproteobacteria</taxon>
        <taxon>Cellvibrionales</taxon>
        <taxon>Microbulbiferaceae</taxon>
        <taxon>Microbulbifer</taxon>
    </lineage>
</organism>
<evidence type="ECO:0000313" key="1">
    <source>
        <dbReference type="EMBL" id="GAA5526183.1"/>
    </source>
</evidence>
<evidence type="ECO:0000313" key="2">
    <source>
        <dbReference type="Proteomes" id="UP001408594"/>
    </source>
</evidence>
<dbReference type="EMBL" id="BAABRT010000031">
    <property type="protein sequence ID" value="GAA5526183.1"/>
    <property type="molecule type" value="Genomic_DNA"/>
</dbReference>
<gene>
    <name evidence="1" type="ORF">Maes01_02778</name>
</gene>
<proteinExistence type="predicted"/>
<keyword evidence="2" id="KW-1185">Reference proteome</keyword>
<accession>A0ABP9WUA5</accession>
<reference evidence="1 2" key="1">
    <citation type="submission" date="2024-02" db="EMBL/GenBank/DDBJ databases">
        <title>Microbulbifer aestuariivivens NBRC 112533.</title>
        <authorList>
            <person name="Ichikawa N."/>
            <person name="Katano-Makiyama Y."/>
            <person name="Hidaka K."/>
        </authorList>
    </citation>
    <scope>NUCLEOTIDE SEQUENCE [LARGE SCALE GENOMIC DNA]</scope>
    <source>
        <strain evidence="1 2">NBRC 112533</strain>
    </source>
</reference>
<dbReference type="RefSeq" id="WP_345552456.1">
    <property type="nucleotide sequence ID" value="NZ_BAABRT010000031.1"/>
</dbReference>